<dbReference type="NCBIfam" id="TIGR02451">
    <property type="entry name" value="anti_sig_ChrR"/>
    <property type="match status" value="1"/>
</dbReference>
<evidence type="ECO:0000259" key="1">
    <source>
        <dbReference type="Pfam" id="PF12973"/>
    </source>
</evidence>
<name>A0AAW9Q798_9BURK</name>
<dbReference type="InterPro" id="IPR041916">
    <property type="entry name" value="Anti_sigma_zinc_sf"/>
</dbReference>
<sequence>MIHHHPGDELLLAHAAGTLQAGHALVVGAHAEGCAHCRARLCTFEALGGAMLETLEPAHLAPEALARTMARIDGTAPRRTAAAPAPAPAATAAPGGWPDLPAGTPWPSSLAGCVVSRWRWLGPGMRWSRVTLPHDPAANVFLLRIGAGKCLATHTHSNSELTQVLYGRFDDGRALFGPGDFDEADGSIHHQPVVQAGSECICLASVQGKVVFDNFLARWLGAAVGM</sequence>
<dbReference type="Proteomes" id="UP001336250">
    <property type="component" value="Unassembled WGS sequence"/>
</dbReference>
<dbReference type="RefSeq" id="WP_332291202.1">
    <property type="nucleotide sequence ID" value="NZ_JAZIBG010000036.1"/>
</dbReference>
<gene>
    <name evidence="2" type="ORF">V4F39_18280</name>
</gene>
<dbReference type="Gene3D" id="1.10.10.1320">
    <property type="entry name" value="Anti-sigma factor, zinc-finger domain"/>
    <property type="match status" value="1"/>
</dbReference>
<evidence type="ECO:0000313" key="2">
    <source>
        <dbReference type="EMBL" id="MEF7615868.1"/>
    </source>
</evidence>
<dbReference type="InterPro" id="IPR011051">
    <property type="entry name" value="RmlC_Cupin_sf"/>
</dbReference>
<organism evidence="2 3">
    <name type="scientific">Aquincola agrisoli</name>
    <dbReference type="NCBI Taxonomy" id="3119538"/>
    <lineage>
        <taxon>Bacteria</taxon>
        <taxon>Pseudomonadati</taxon>
        <taxon>Pseudomonadota</taxon>
        <taxon>Betaproteobacteria</taxon>
        <taxon>Burkholderiales</taxon>
        <taxon>Sphaerotilaceae</taxon>
        <taxon>Aquincola</taxon>
    </lineage>
</organism>
<dbReference type="InterPro" id="IPR014710">
    <property type="entry name" value="RmlC-like_jellyroll"/>
</dbReference>
<dbReference type="EMBL" id="JAZIBG010000036">
    <property type="protein sequence ID" value="MEF7615868.1"/>
    <property type="molecule type" value="Genomic_DNA"/>
</dbReference>
<accession>A0AAW9Q798</accession>
<dbReference type="InterPro" id="IPR012807">
    <property type="entry name" value="Anti-sigma_ChrR"/>
</dbReference>
<keyword evidence="3" id="KW-1185">Reference proteome</keyword>
<dbReference type="CDD" id="cd20301">
    <property type="entry name" value="cupin_ChrR"/>
    <property type="match status" value="1"/>
</dbReference>
<evidence type="ECO:0000313" key="3">
    <source>
        <dbReference type="Proteomes" id="UP001336250"/>
    </source>
</evidence>
<proteinExistence type="predicted"/>
<dbReference type="Pfam" id="PF12973">
    <property type="entry name" value="Cupin_7"/>
    <property type="match status" value="1"/>
</dbReference>
<dbReference type="Gene3D" id="2.60.120.10">
    <property type="entry name" value="Jelly Rolls"/>
    <property type="match status" value="1"/>
</dbReference>
<reference evidence="2 3" key="1">
    <citation type="submission" date="2024-02" db="EMBL/GenBank/DDBJ databases">
        <title>Genome sequence of Aquincola sp. MAHUQ-54.</title>
        <authorList>
            <person name="Huq M.A."/>
        </authorList>
    </citation>
    <scope>NUCLEOTIDE SEQUENCE [LARGE SCALE GENOMIC DNA]</scope>
    <source>
        <strain evidence="2 3">MAHUQ-54</strain>
    </source>
</reference>
<dbReference type="SUPFAM" id="SSF51182">
    <property type="entry name" value="RmlC-like cupins"/>
    <property type="match status" value="1"/>
</dbReference>
<protein>
    <submittedName>
        <fullName evidence="2">ChrR family anti-sigma-E factor</fullName>
    </submittedName>
</protein>
<comment type="caution">
    <text evidence="2">The sequence shown here is derived from an EMBL/GenBank/DDBJ whole genome shotgun (WGS) entry which is preliminary data.</text>
</comment>
<dbReference type="InterPro" id="IPR025979">
    <property type="entry name" value="ChrR-like_cupin_dom"/>
</dbReference>
<feature type="domain" description="ChrR-like cupin" evidence="1">
    <location>
        <begin position="116"/>
        <end position="203"/>
    </location>
</feature>
<dbReference type="AlphaFoldDB" id="A0AAW9Q798"/>